<proteinExistence type="predicted"/>
<dbReference type="EMBL" id="WQNE01000014">
    <property type="protein sequence ID" value="MVT75051.1"/>
    <property type="molecule type" value="Genomic_DNA"/>
</dbReference>
<accession>A0A844TJ95</accession>
<gene>
    <name evidence="2" type="ORF">GPL20_18775</name>
</gene>
<dbReference type="OrthoDB" id="8245427at2"/>
<organism evidence="2 3">
    <name type="scientific">Bradyrhizobium cajani</name>
    <dbReference type="NCBI Taxonomy" id="1928661"/>
    <lineage>
        <taxon>Bacteria</taxon>
        <taxon>Pseudomonadati</taxon>
        <taxon>Pseudomonadota</taxon>
        <taxon>Alphaproteobacteria</taxon>
        <taxon>Hyphomicrobiales</taxon>
        <taxon>Nitrobacteraceae</taxon>
        <taxon>Bradyrhizobium</taxon>
    </lineage>
</organism>
<dbReference type="Proteomes" id="UP000449969">
    <property type="component" value="Unassembled WGS sequence"/>
</dbReference>
<keyword evidence="1" id="KW-0472">Membrane</keyword>
<keyword evidence="1" id="KW-1133">Transmembrane helix</keyword>
<name>A0A844TJ95_9BRAD</name>
<comment type="caution">
    <text evidence="2">The sequence shown here is derived from an EMBL/GenBank/DDBJ whole genome shotgun (WGS) entry which is preliminary data.</text>
</comment>
<feature type="transmembrane region" description="Helical" evidence="1">
    <location>
        <begin position="54"/>
        <end position="75"/>
    </location>
</feature>
<keyword evidence="3" id="KW-1185">Reference proteome</keyword>
<dbReference type="AlphaFoldDB" id="A0A844TJ95"/>
<sequence length="77" mass="8735">MAPPVLRRDVEDRFLREALMTCEFCESEIPIGLSVCPTCGKPQSAPGQSDRRSLWFVLLVVVMFGIAIAEHHLFFRN</sequence>
<evidence type="ECO:0008006" key="4">
    <source>
        <dbReference type="Google" id="ProtNLM"/>
    </source>
</evidence>
<evidence type="ECO:0000313" key="2">
    <source>
        <dbReference type="EMBL" id="MVT75051.1"/>
    </source>
</evidence>
<protein>
    <recommendedName>
        <fullName evidence="4">Zinc ribbon domain-containing protein</fullName>
    </recommendedName>
</protein>
<evidence type="ECO:0000256" key="1">
    <source>
        <dbReference type="SAM" id="Phobius"/>
    </source>
</evidence>
<evidence type="ECO:0000313" key="3">
    <source>
        <dbReference type="Proteomes" id="UP000449969"/>
    </source>
</evidence>
<keyword evidence="1" id="KW-0812">Transmembrane</keyword>
<dbReference type="RefSeq" id="WP_157330978.1">
    <property type="nucleotide sequence ID" value="NZ_JANADL010000071.1"/>
</dbReference>
<reference evidence="2 3" key="1">
    <citation type="submission" date="2019-12" db="EMBL/GenBank/DDBJ databases">
        <title>Draft genome sequences Bradyrhizobium cajani AMBPC1010, Bradyrhizobium pachyrhizi AMBPC1040 and Bradyrhizobium yuanmingense ALSPC3051, three plant growth promoting strains isolated from nodules of Cajanus cajan L. in Dominican Republic.</title>
        <authorList>
            <person name="Flores-Felix J.D."/>
            <person name="Araujo J."/>
            <person name="Diaz-Alcantara C."/>
            <person name="Gonzalez-Andres F."/>
            <person name="Velazquez E."/>
        </authorList>
    </citation>
    <scope>NUCLEOTIDE SEQUENCE [LARGE SCALE GENOMIC DNA]</scope>
    <source>
        <strain evidence="2 3">1010</strain>
    </source>
</reference>